<organism evidence="2 3">
    <name type="scientific">Ottowia pentelensis</name>
    <dbReference type="NCBI Taxonomy" id="511108"/>
    <lineage>
        <taxon>Bacteria</taxon>
        <taxon>Pseudomonadati</taxon>
        <taxon>Pseudomonadota</taxon>
        <taxon>Betaproteobacteria</taxon>
        <taxon>Burkholderiales</taxon>
        <taxon>Comamonadaceae</taxon>
        <taxon>Ottowia</taxon>
    </lineage>
</organism>
<dbReference type="EMBL" id="JBHLTN010000029">
    <property type="protein sequence ID" value="MFC0593601.1"/>
    <property type="molecule type" value="Genomic_DNA"/>
</dbReference>
<dbReference type="InterPro" id="IPR023606">
    <property type="entry name" value="CoA-Trfase_III_dom_1_sf"/>
</dbReference>
<dbReference type="PANTHER" id="PTHR48207">
    <property type="entry name" value="SUCCINATE--HYDROXYMETHYLGLUTARATE COA-TRANSFERASE"/>
    <property type="match status" value="1"/>
</dbReference>
<evidence type="ECO:0000313" key="3">
    <source>
        <dbReference type="Proteomes" id="UP001589834"/>
    </source>
</evidence>
<reference evidence="2 3" key="1">
    <citation type="submission" date="2024-09" db="EMBL/GenBank/DDBJ databases">
        <authorList>
            <person name="Sun Q."/>
            <person name="Mori K."/>
        </authorList>
    </citation>
    <scope>NUCLEOTIDE SEQUENCE [LARGE SCALE GENOMIC DNA]</scope>
    <source>
        <strain evidence="2 3">NCAIM B.02336</strain>
    </source>
</reference>
<evidence type="ECO:0000256" key="1">
    <source>
        <dbReference type="ARBA" id="ARBA00022679"/>
    </source>
</evidence>
<comment type="caution">
    <text evidence="2">The sequence shown here is derived from an EMBL/GenBank/DDBJ whole genome shotgun (WGS) entry which is preliminary data.</text>
</comment>
<evidence type="ECO:0000313" key="2">
    <source>
        <dbReference type="EMBL" id="MFC0593601.1"/>
    </source>
</evidence>
<dbReference type="PANTHER" id="PTHR48207:SF3">
    <property type="entry name" value="SUCCINATE--HYDROXYMETHYLGLUTARATE COA-TRANSFERASE"/>
    <property type="match status" value="1"/>
</dbReference>
<name>A0ABV6PUR8_9BURK</name>
<dbReference type="GO" id="GO:0016740">
    <property type="term" value="F:transferase activity"/>
    <property type="evidence" value="ECO:0007669"/>
    <property type="project" value="UniProtKB-KW"/>
</dbReference>
<dbReference type="Pfam" id="PF02515">
    <property type="entry name" value="CoA_transf_3"/>
    <property type="match status" value="1"/>
</dbReference>
<dbReference type="Proteomes" id="UP001589834">
    <property type="component" value="Unassembled WGS sequence"/>
</dbReference>
<gene>
    <name evidence="2" type="ORF">ACFFGG_13690</name>
</gene>
<dbReference type="InterPro" id="IPR003673">
    <property type="entry name" value="CoA-Trfase_fam_III"/>
</dbReference>
<protein>
    <submittedName>
        <fullName evidence="2">CaiB/BaiF CoA transferase family protein</fullName>
    </submittedName>
</protein>
<accession>A0ABV6PUR8</accession>
<dbReference type="Gene3D" id="3.30.1540.10">
    <property type="entry name" value="formyl-coa transferase, domain 3"/>
    <property type="match status" value="1"/>
</dbReference>
<dbReference type="RefSeq" id="WP_377483849.1">
    <property type="nucleotide sequence ID" value="NZ_JBHLTN010000029.1"/>
</dbReference>
<keyword evidence="3" id="KW-1185">Reference proteome</keyword>
<dbReference type="Gene3D" id="3.40.50.10540">
    <property type="entry name" value="Crotonobetainyl-coa:carnitine coa-transferase, domain 1"/>
    <property type="match status" value="1"/>
</dbReference>
<dbReference type="InterPro" id="IPR044855">
    <property type="entry name" value="CoA-Trfase_III_dom3_sf"/>
</dbReference>
<keyword evidence="1 2" id="KW-0808">Transferase</keyword>
<sequence>MSNSKSPQSAPDESATFNAPLQGLRVVDLSHVQAGPICAMMLADMGAEVVKIESLEGDMYREPIAGSFYQNFNRNKRSIVLDLKTEEGKDVALGLVKGADVFIENFIPGAVERLGLGYEVLRALNPALVYGSISGFGQDGPWVNRAAFDPAIQALSGLMDATGEPGRPPVRTRAAMIDYCAGTTMAFAIVAALFRRARTGVGDYLDVALMDVGMYAMSPYMTFYKLRGVTLPRTGSAHPATAPNQGFRVRDGYLYIAATSDRMWRDLCKVLGVPELAQDPRFATRSGRMKNARTLIDAVSPVIEKRDGSELEAQLLAVGIPCGKVRTVAEVFDDPYVVSRGMLEPTRGWIGEDVQSMKTPIRLSGMSSPLRRPAPALGEHSVEVLRELGYSASQIDRLLATQVVAQS</sequence>
<dbReference type="InterPro" id="IPR050483">
    <property type="entry name" value="CoA-transferase_III_domain"/>
</dbReference>
<proteinExistence type="predicted"/>
<dbReference type="SUPFAM" id="SSF89796">
    <property type="entry name" value="CoA-transferase family III (CaiB/BaiF)"/>
    <property type="match status" value="1"/>
</dbReference>